<comment type="caution">
    <text evidence="2">The sequence shown here is derived from an EMBL/GenBank/DDBJ whole genome shotgun (WGS) entry which is preliminary data.</text>
</comment>
<dbReference type="AlphaFoldDB" id="A0ABC8ULE5"/>
<reference evidence="2 3" key="1">
    <citation type="submission" date="2024-02" db="EMBL/GenBank/DDBJ databases">
        <authorList>
            <person name="Vignale AGUSTIN F."/>
            <person name="Sosa J E."/>
            <person name="Modenutti C."/>
        </authorList>
    </citation>
    <scope>NUCLEOTIDE SEQUENCE [LARGE SCALE GENOMIC DNA]</scope>
</reference>
<dbReference type="EMBL" id="CAUOFW020008168">
    <property type="protein sequence ID" value="CAK9181836.1"/>
    <property type="molecule type" value="Genomic_DNA"/>
</dbReference>
<evidence type="ECO:0000313" key="3">
    <source>
        <dbReference type="Proteomes" id="UP001642360"/>
    </source>
</evidence>
<dbReference type="Proteomes" id="UP001642360">
    <property type="component" value="Unassembled WGS sequence"/>
</dbReference>
<keyword evidence="1" id="KW-0812">Transmembrane</keyword>
<gene>
    <name evidence="2" type="ORF">ILEXP_LOCUS51947</name>
</gene>
<evidence type="ECO:0000313" key="2">
    <source>
        <dbReference type="EMBL" id="CAK9181836.1"/>
    </source>
</evidence>
<organism evidence="2 3">
    <name type="scientific">Ilex paraguariensis</name>
    <name type="common">yerba mate</name>
    <dbReference type="NCBI Taxonomy" id="185542"/>
    <lineage>
        <taxon>Eukaryota</taxon>
        <taxon>Viridiplantae</taxon>
        <taxon>Streptophyta</taxon>
        <taxon>Embryophyta</taxon>
        <taxon>Tracheophyta</taxon>
        <taxon>Spermatophyta</taxon>
        <taxon>Magnoliopsida</taxon>
        <taxon>eudicotyledons</taxon>
        <taxon>Gunneridae</taxon>
        <taxon>Pentapetalae</taxon>
        <taxon>asterids</taxon>
        <taxon>campanulids</taxon>
        <taxon>Aquifoliales</taxon>
        <taxon>Aquifoliaceae</taxon>
        <taxon>Ilex</taxon>
    </lineage>
</organism>
<keyword evidence="1" id="KW-0472">Membrane</keyword>
<keyword evidence="1" id="KW-1133">Transmembrane helix</keyword>
<evidence type="ECO:0000256" key="1">
    <source>
        <dbReference type="SAM" id="Phobius"/>
    </source>
</evidence>
<accession>A0ABC8ULE5</accession>
<feature type="transmembrane region" description="Helical" evidence="1">
    <location>
        <begin position="92"/>
        <end position="110"/>
    </location>
</feature>
<name>A0ABC8ULE5_9AQUA</name>
<sequence>MGIPRIMVVRDIPKTIRDRLPGISAHGRCNIFMQNRPTAANVVPLPFKFWAAMPNCLTLELWADHEWLPDRANSMRSFPLNIATPIGVSVKFLALNFGVYIGVLWLISILV</sequence>
<keyword evidence="3" id="KW-1185">Reference proteome</keyword>
<proteinExistence type="predicted"/>
<protein>
    <submittedName>
        <fullName evidence="2">Uncharacterized protein</fullName>
    </submittedName>
</protein>